<dbReference type="OrthoDB" id="271821at2"/>
<proteinExistence type="predicted"/>
<keyword evidence="4" id="KW-1185">Reference proteome</keyword>
<dbReference type="InterPro" id="IPR024445">
    <property type="entry name" value="Tnp_ISXO2-like"/>
</dbReference>
<feature type="domain" description="ISXO2-like transposase" evidence="2">
    <location>
        <begin position="80"/>
        <end position="121"/>
    </location>
</feature>
<organism evidence="3 4">
    <name type="scientific">Roseicella frigidaeris</name>
    <dbReference type="NCBI Taxonomy" id="2230885"/>
    <lineage>
        <taxon>Bacteria</taxon>
        <taxon>Pseudomonadati</taxon>
        <taxon>Pseudomonadota</taxon>
        <taxon>Alphaproteobacteria</taxon>
        <taxon>Acetobacterales</taxon>
        <taxon>Roseomonadaceae</taxon>
        <taxon>Roseicella</taxon>
    </lineage>
</organism>
<sequence length="155" mass="18262">MRRLSPADLGDSRHRNAPQQVAAADLAHRDPHRHQPFERDQRFATAGPTRPGQLEHGLAAHQQQRCAVKPRISAAADTARWWARWRRRVFSLLKRWGTGTFHGFRRPHLQAHLDEFAWRWDRRNARYTSFDRLLGRLTALPRRTYRDFVAQKKTA</sequence>
<comment type="caution">
    <text evidence="3">The sequence shown here is derived from an EMBL/GenBank/DDBJ whole genome shotgun (WGS) entry which is preliminary data.</text>
</comment>
<dbReference type="Pfam" id="PF12762">
    <property type="entry name" value="DDE_Tnp_IS1595"/>
    <property type="match status" value="1"/>
</dbReference>
<protein>
    <recommendedName>
        <fullName evidence="2">ISXO2-like transposase domain-containing protein</fullName>
    </recommendedName>
</protein>
<evidence type="ECO:0000313" key="4">
    <source>
        <dbReference type="Proteomes" id="UP000249065"/>
    </source>
</evidence>
<name>A0A327LWZ3_9PROT</name>
<feature type="compositionally biased region" description="Basic and acidic residues" evidence="1">
    <location>
        <begin position="26"/>
        <end position="42"/>
    </location>
</feature>
<gene>
    <name evidence="3" type="ORF">DOO78_25630</name>
</gene>
<evidence type="ECO:0000259" key="2">
    <source>
        <dbReference type="Pfam" id="PF12762"/>
    </source>
</evidence>
<reference evidence="4" key="1">
    <citation type="submission" date="2018-06" db="EMBL/GenBank/DDBJ databases">
        <authorList>
            <person name="Khan S.A."/>
        </authorList>
    </citation>
    <scope>NUCLEOTIDE SEQUENCE [LARGE SCALE GENOMIC DNA]</scope>
    <source>
        <strain evidence="4">DB-1506</strain>
    </source>
</reference>
<evidence type="ECO:0000313" key="3">
    <source>
        <dbReference type="EMBL" id="RAI54657.1"/>
    </source>
</evidence>
<accession>A0A327LWZ3</accession>
<evidence type="ECO:0000256" key="1">
    <source>
        <dbReference type="SAM" id="MobiDB-lite"/>
    </source>
</evidence>
<feature type="region of interest" description="Disordered" evidence="1">
    <location>
        <begin position="1"/>
        <end position="53"/>
    </location>
</feature>
<dbReference type="Proteomes" id="UP000249065">
    <property type="component" value="Unassembled WGS sequence"/>
</dbReference>
<dbReference type="EMBL" id="QLIX01000043">
    <property type="protein sequence ID" value="RAI54657.1"/>
    <property type="molecule type" value="Genomic_DNA"/>
</dbReference>
<dbReference type="AlphaFoldDB" id="A0A327LWZ3"/>